<accession>A0A0F8XW56</accession>
<feature type="compositionally biased region" description="Basic residues" evidence="1">
    <location>
        <begin position="19"/>
        <end position="28"/>
    </location>
</feature>
<protein>
    <submittedName>
        <fullName evidence="2">Uncharacterized protein</fullName>
    </submittedName>
</protein>
<sequence>SEATDEKGESGKGKDKGSAKNRKRKNAKDKRDRAPQKMSAAASNPKYRIEKVNPQWQEQVSSSLVKLETENEQEIRIGQITMGSTVVVAGTVSAGYITWLMHSGALVTSMLASVPTWMSFDPLPILESYNGLGGTEGSQSGSSKEDDKLEEKIQSLLD</sequence>
<organism evidence="2">
    <name type="scientific">marine sediment metagenome</name>
    <dbReference type="NCBI Taxonomy" id="412755"/>
    <lineage>
        <taxon>unclassified sequences</taxon>
        <taxon>metagenomes</taxon>
        <taxon>ecological metagenomes</taxon>
    </lineage>
</organism>
<feature type="region of interest" description="Disordered" evidence="1">
    <location>
        <begin position="131"/>
        <end position="158"/>
    </location>
</feature>
<dbReference type="AlphaFoldDB" id="A0A0F8XW56"/>
<reference evidence="2" key="1">
    <citation type="journal article" date="2015" name="Nature">
        <title>Complex archaea that bridge the gap between prokaryotes and eukaryotes.</title>
        <authorList>
            <person name="Spang A."/>
            <person name="Saw J.H."/>
            <person name="Jorgensen S.L."/>
            <person name="Zaremba-Niedzwiedzka K."/>
            <person name="Martijn J."/>
            <person name="Lind A.E."/>
            <person name="van Eijk R."/>
            <person name="Schleper C."/>
            <person name="Guy L."/>
            <person name="Ettema T.J."/>
        </authorList>
    </citation>
    <scope>NUCLEOTIDE SEQUENCE</scope>
</reference>
<feature type="non-terminal residue" evidence="2">
    <location>
        <position position="1"/>
    </location>
</feature>
<gene>
    <name evidence="2" type="ORF">LCGC14_2896240</name>
</gene>
<feature type="compositionally biased region" description="Basic and acidic residues" evidence="1">
    <location>
        <begin position="143"/>
        <end position="158"/>
    </location>
</feature>
<dbReference type="EMBL" id="LAZR01056895">
    <property type="protein sequence ID" value="KKK73198.1"/>
    <property type="molecule type" value="Genomic_DNA"/>
</dbReference>
<feature type="compositionally biased region" description="Basic and acidic residues" evidence="1">
    <location>
        <begin position="1"/>
        <end position="18"/>
    </location>
</feature>
<proteinExistence type="predicted"/>
<comment type="caution">
    <text evidence="2">The sequence shown here is derived from an EMBL/GenBank/DDBJ whole genome shotgun (WGS) entry which is preliminary data.</text>
</comment>
<name>A0A0F8XW56_9ZZZZ</name>
<feature type="region of interest" description="Disordered" evidence="1">
    <location>
        <begin position="1"/>
        <end position="54"/>
    </location>
</feature>
<evidence type="ECO:0000313" key="2">
    <source>
        <dbReference type="EMBL" id="KKK73198.1"/>
    </source>
</evidence>
<evidence type="ECO:0000256" key="1">
    <source>
        <dbReference type="SAM" id="MobiDB-lite"/>
    </source>
</evidence>